<comment type="pathway">
    <text evidence="2">Protein modification; protein glycosylation.</text>
</comment>
<evidence type="ECO:0000256" key="7">
    <source>
        <dbReference type="ARBA" id="ARBA00022989"/>
    </source>
</evidence>
<dbReference type="PANTHER" id="PTHR19297">
    <property type="entry name" value="GLYCOSYLTRANSFERASE 14 FAMILY MEMBER"/>
    <property type="match status" value="1"/>
</dbReference>
<keyword evidence="5 11" id="KW-0812">Transmembrane</keyword>
<dbReference type="PANTHER" id="PTHR19297:SF124">
    <property type="entry name" value="C-TYPE LECTIN DOMAIN-CONTAINING PROTEIN-RELATED"/>
    <property type="match status" value="1"/>
</dbReference>
<keyword evidence="8 11" id="KW-0472">Membrane</keyword>
<keyword evidence="3" id="KW-0328">Glycosyltransferase</keyword>
<evidence type="ECO:0000256" key="2">
    <source>
        <dbReference type="ARBA" id="ARBA00004922"/>
    </source>
</evidence>
<evidence type="ECO:0000256" key="9">
    <source>
        <dbReference type="ARBA" id="ARBA00023180"/>
    </source>
</evidence>
<comment type="caution">
    <text evidence="12">The sequence shown here is derived from an EMBL/GenBank/DDBJ whole genome shotgun (WGS) entry which is preliminary data.</text>
</comment>
<dbReference type="EMBL" id="CANHGI010000001">
    <property type="protein sequence ID" value="CAI5438477.1"/>
    <property type="molecule type" value="Genomic_DNA"/>
</dbReference>
<dbReference type="AlphaFoldDB" id="A0A9P1I5B6"/>
<keyword evidence="13" id="KW-1185">Reference proteome</keyword>
<keyword evidence="9" id="KW-0325">Glycoprotein</keyword>
<accession>A0A9P1I5B6</accession>
<comment type="similarity">
    <text evidence="10">Belongs to the glycosyltransferase 14 family.</text>
</comment>
<dbReference type="OrthoDB" id="2019572at2759"/>
<evidence type="ECO:0000256" key="3">
    <source>
        <dbReference type="ARBA" id="ARBA00022676"/>
    </source>
</evidence>
<evidence type="ECO:0000256" key="4">
    <source>
        <dbReference type="ARBA" id="ARBA00022679"/>
    </source>
</evidence>
<keyword evidence="6" id="KW-0735">Signal-anchor</keyword>
<evidence type="ECO:0000313" key="13">
    <source>
        <dbReference type="Proteomes" id="UP001152747"/>
    </source>
</evidence>
<sequence>MLPQIICALLTTISRIRIGNVFWVLVVFYFITVFWSNHRKVKIFQDILDSQKLKNNSLLENIIHQLDCEYPDELFFVDTSKTDDIMNNSEDKCAIVNQLYKFNSDPLSDEENQYPIAYGILAYKDITQFLFMLSAIYQPQNVYCIAYPQNANEKFRKIIGNLGKCWKNVFIFERAPIEWGDFEIINAVYDCLKHSSNMKNNNWKYFQYLSGFDVPLKTNLEMVRSFKSLNNMPNLLVEVFHTYRFINENISESPLPIWKSSLSALIPRKTANFLTNSDIPEKLLRFLNNTEIADESFWATLLGNKDIYDVPGSFNALDSPRNSDQPIGYKPYISRLQIWDNNNMCKGYINHGSCVFGINDLLYLRKSKHLVAHKFHLDFQPAAYFCLLKEHFERSYNKFGKLVN</sequence>
<name>A0A9P1I5B6_9PELO</name>
<protein>
    <submittedName>
        <fullName evidence="12">Uncharacterized protein</fullName>
    </submittedName>
</protein>
<dbReference type="GO" id="GO:0008375">
    <property type="term" value="F:acetylglucosaminyltransferase activity"/>
    <property type="evidence" value="ECO:0007669"/>
    <property type="project" value="TreeGrafter"/>
</dbReference>
<evidence type="ECO:0000256" key="10">
    <source>
        <dbReference type="ARBA" id="ARBA00038150"/>
    </source>
</evidence>
<keyword evidence="4" id="KW-0808">Transferase</keyword>
<dbReference type="Proteomes" id="UP001152747">
    <property type="component" value="Unassembled WGS sequence"/>
</dbReference>
<evidence type="ECO:0000256" key="8">
    <source>
        <dbReference type="ARBA" id="ARBA00023136"/>
    </source>
</evidence>
<dbReference type="Pfam" id="PF02485">
    <property type="entry name" value="Branch"/>
    <property type="match status" value="1"/>
</dbReference>
<organism evidence="12 13">
    <name type="scientific">Caenorhabditis angaria</name>
    <dbReference type="NCBI Taxonomy" id="860376"/>
    <lineage>
        <taxon>Eukaryota</taxon>
        <taxon>Metazoa</taxon>
        <taxon>Ecdysozoa</taxon>
        <taxon>Nematoda</taxon>
        <taxon>Chromadorea</taxon>
        <taxon>Rhabditida</taxon>
        <taxon>Rhabditina</taxon>
        <taxon>Rhabditomorpha</taxon>
        <taxon>Rhabditoidea</taxon>
        <taxon>Rhabditidae</taxon>
        <taxon>Peloderinae</taxon>
        <taxon>Caenorhabditis</taxon>
    </lineage>
</organism>
<reference evidence="12" key="1">
    <citation type="submission" date="2022-11" db="EMBL/GenBank/DDBJ databases">
        <authorList>
            <person name="Kikuchi T."/>
        </authorList>
    </citation>
    <scope>NUCLEOTIDE SEQUENCE</scope>
    <source>
        <strain evidence="12">PS1010</strain>
    </source>
</reference>
<evidence type="ECO:0000256" key="5">
    <source>
        <dbReference type="ARBA" id="ARBA00022692"/>
    </source>
</evidence>
<evidence type="ECO:0000256" key="11">
    <source>
        <dbReference type="SAM" id="Phobius"/>
    </source>
</evidence>
<evidence type="ECO:0000256" key="1">
    <source>
        <dbReference type="ARBA" id="ARBA00004606"/>
    </source>
</evidence>
<evidence type="ECO:0000313" key="12">
    <source>
        <dbReference type="EMBL" id="CAI5438477.1"/>
    </source>
</evidence>
<proteinExistence type="inferred from homology"/>
<evidence type="ECO:0000256" key="6">
    <source>
        <dbReference type="ARBA" id="ARBA00022968"/>
    </source>
</evidence>
<keyword evidence="7 11" id="KW-1133">Transmembrane helix</keyword>
<feature type="transmembrane region" description="Helical" evidence="11">
    <location>
        <begin position="21"/>
        <end position="38"/>
    </location>
</feature>
<comment type="subcellular location">
    <subcellularLocation>
        <location evidence="1">Membrane</location>
        <topology evidence="1">Single-pass type II membrane protein</topology>
    </subcellularLocation>
</comment>
<dbReference type="GO" id="GO:0016020">
    <property type="term" value="C:membrane"/>
    <property type="evidence" value="ECO:0007669"/>
    <property type="project" value="UniProtKB-SubCell"/>
</dbReference>
<dbReference type="InterPro" id="IPR003406">
    <property type="entry name" value="Glyco_trans_14"/>
</dbReference>
<gene>
    <name evidence="12" type="ORF">CAMP_LOCUS1114</name>
</gene>